<feature type="domain" description="RING-type" evidence="7">
    <location>
        <begin position="282"/>
        <end position="317"/>
    </location>
</feature>
<dbReference type="PANTHER" id="PTHR15379">
    <property type="entry name" value="CELL GROWTH REGULATOR WITH RING FINGER DOMAIN PROTEIN 1"/>
    <property type="match status" value="1"/>
</dbReference>
<keyword evidence="8" id="KW-1185">Reference proteome</keyword>
<dbReference type="KEGG" id="ipu:108257682"/>
<keyword evidence="3" id="KW-0862">Zinc</keyword>
<feature type="region of interest" description="Disordered" evidence="5">
    <location>
        <begin position="242"/>
        <end position="272"/>
    </location>
</feature>
<dbReference type="InterPro" id="IPR001841">
    <property type="entry name" value="Znf_RING"/>
</dbReference>
<dbReference type="Pfam" id="PF13920">
    <property type="entry name" value="zf-C3HC4_3"/>
    <property type="match status" value="1"/>
</dbReference>
<name>A0A2D0Q087_ICTPU</name>
<dbReference type="PANTHER" id="PTHR15379:SF2">
    <property type="entry name" value="CELL GROWTH REGULATOR WITH RING FINGER DOMAIN PROTEIN 1"/>
    <property type="match status" value="1"/>
</dbReference>
<keyword evidence="2 4" id="KW-0863">Zinc-finger</keyword>
<keyword evidence="6" id="KW-0812">Transmembrane</keyword>
<evidence type="ECO:0000313" key="8">
    <source>
        <dbReference type="Proteomes" id="UP000221080"/>
    </source>
</evidence>
<dbReference type="GeneID" id="108257682"/>
<feature type="compositionally biased region" description="Acidic residues" evidence="5">
    <location>
        <begin position="261"/>
        <end position="270"/>
    </location>
</feature>
<dbReference type="CDD" id="cd16787">
    <property type="entry name" value="mRING-HC-C3HC5_CGRF1"/>
    <property type="match status" value="1"/>
</dbReference>
<evidence type="ECO:0000256" key="4">
    <source>
        <dbReference type="PROSITE-ProRule" id="PRU00175"/>
    </source>
</evidence>
<reference evidence="8" key="1">
    <citation type="journal article" date="2016" name="Nat. Commun.">
        <title>The channel catfish genome sequence provides insights into the evolution of scale formation in teleosts.</title>
        <authorList>
            <person name="Liu Z."/>
            <person name="Liu S."/>
            <person name="Yao J."/>
            <person name="Bao L."/>
            <person name="Zhang J."/>
            <person name="Li Y."/>
            <person name="Jiang C."/>
            <person name="Sun L."/>
            <person name="Wang R."/>
            <person name="Zhang Y."/>
            <person name="Zhou T."/>
            <person name="Zeng Q."/>
            <person name="Fu Q."/>
            <person name="Gao S."/>
            <person name="Li N."/>
            <person name="Koren S."/>
            <person name="Jiang Y."/>
            <person name="Zimin A."/>
            <person name="Xu P."/>
            <person name="Phillippy A.M."/>
            <person name="Geng X."/>
            <person name="Song L."/>
            <person name="Sun F."/>
            <person name="Li C."/>
            <person name="Wang X."/>
            <person name="Chen A."/>
            <person name="Jin Y."/>
            <person name="Yuan Z."/>
            <person name="Yang Y."/>
            <person name="Tan S."/>
            <person name="Peatman E."/>
            <person name="Lu J."/>
            <person name="Qin Z."/>
            <person name="Dunham R."/>
            <person name="Li Z."/>
            <person name="Sonstegard T."/>
            <person name="Feng J."/>
            <person name="Danzmann R.G."/>
            <person name="Schroeder S."/>
            <person name="Scheffler B."/>
            <person name="Duke M.V."/>
            <person name="Ballard L."/>
            <person name="Kucuktas H."/>
            <person name="Kaltenboeck L."/>
            <person name="Liu H."/>
            <person name="Armbruster J."/>
            <person name="Xie Y."/>
            <person name="Kirby M.L."/>
            <person name="Tian Y."/>
            <person name="Flanagan M.E."/>
            <person name="Mu W."/>
            <person name="Waldbieser G.C."/>
        </authorList>
    </citation>
    <scope>NUCLEOTIDE SEQUENCE [LARGE SCALE GENOMIC DNA]</scope>
    <source>
        <strain evidence="8">SDA103</strain>
    </source>
</reference>
<dbReference type="STRING" id="7998.ENSIPUP00000026538"/>
<dbReference type="PROSITE" id="PS50089">
    <property type="entry name" value="ZF_RING_2"/>
    <property type="match status" value="1"/>
</dbReference>
<evidence type="ECO:0000256" key="5">
    <source>
        <dbReference type="SAM" id="MobiDB-lite"/>
    </source>
</evidence>
<dbReference type="InterPro" id="IPR042496">
    <property type="entry name" value="CGRF1"/>
</dbReference>
<dbReference type="GO" id="GO:0030308">
    <property type="term" value="P:negative regulation of cell growth"/>
    <property type="evidence" value="ECO:0007669"/>
    <property type="project" value="TreeGrafter"/>
</dbReference>
<dbReference type="CTD" id="10668"/>
<feature type="transmembrane region" description="Helical" evidence="6">
    <location>
        <begin position="24"/>
        <end position="47"/>
    </location>
</feature>
<evidence type="ECO:0000313" key="9">
    <source>
        <dbReference type="RefSeq" id="XP_017311106.1"/>
    </source>
</evidence>
<dbReference type="OMA" id="IYCQLPK"/>
<proteinExistence type="predicted"/>
<dbReference type="AlphaFoldDB" id="A0A2D0Q087"/>
<gene>
    <name evidence="9" type="primary">cgrrf1</name>
</gene>
<dbReference type="InterPro" id="IPR013083">
    <property type="entry name" value="Znf_RING/FYVE/PHD"/>
</dbReference>
<dbReference type="RefSeq" id="XP_017311106.1">
    <property type="nucleotide sequence ID" value="XM_017455617.3"/>
</dbReference>
<keyword evidence="1" id="KW-0479">Metal-binding</keyword>
<dbReference type="SUPFAM" id="SSF57850">
    <property type="entry name" value="RING/U-box"/>
    <property type="match status" value="1"/>
</dbReference>
<dbReference type="Gene3D" id="3.30.40.10">
    <property type="entry name" value="Zinc/RING finger domain, C3HC4 (zinc finger)"/>
    <property type="match status" value="1"/>
</dbReference>
<evidence type="ECO:0000256" key="1">
    <source>
        <dbReference type="ARBA" id="ARBA00022723"/>
    </source>
</evidence>
<dbReference type="Proteomes" id="UP000221080">
    <property type="component" value="Chromosome 25"/>
</dbReference>
<dbReference type="OrthoDB" id="1937997at2759"/>
<evidence type="ECO:0000256" key="2">
    <source>
        <dbReference type="ARBA" id="ARBA00022771"/>
    </source>
</evidence>
<evidence type="ECO:0000256" key="6">
    <source>
        <dbReference type="SAM" id="Phobius"/>
    </source>
</evidence>
<organism evidence="8 9">
    <name type="scientific">Ictalurus punctatus</name>
    <name type="common">Channel catfish</name>
    <name type="synonym">Silurus punctatus</name>
    <dbReference type="NCBI Taxonomy" id="7998"/>
    <lineage>
        <taxon>Eukaryota</taxon>
        <taxon>Metazoa</taxon>
        <taxon>Chordata</taxon>
        <taxon>Craniata</taxon>
        <taxon>Vertebrata</taxon>
        <taxon>Euteleostomi</taxon>
        <taxon>Actinopterygii</taxon>
        <taxon>Neopterygii</taxon>
        <taxon>Teleostei</taxon>
        <taxon>Ostariophysi</taxon>
        <taxon>Siluriformes</taxon>
        <taxon>Ictaluridae</taxon>
        <taxon>Ictalurus</taxon>
    </lineage>
</organism>
<evidence type="ECO:0000259" key="7">
    <source>
        <dbReference type="PROSITE" id="PS50089"/>
    </source>
</evidence>
<accession>A0A2D0Q087</accession>
<keyword evidence="6" id="KW-1133">Transmembrane helix</keyword>
<keyword evidence="6" id="KW-0472">Membrane</keyword>
<dbReference type="GO" id="GO:0008270">
    <property type="term" value="F:zinc ion binding"/>
    <property type="evidence" value="ECO:0007669"/>
    <property type="project" value="UniProtKB-KW"/>
</dbReference>
<sequence length="350" mass="39209">MFNFRYISGMAAEFIVKLYEYSPLFYISVIAVCFILTVAAVLGWFGFDVPVIVRSSDEGDSLPPAPEKKMVQVPNPFSLEINTNTTLGSVTDGVCLQPYCLEECVLSCYWGCSVQALQFALQEHRYTRRLNTAHLFQQALQGQYLHCHTFIMGKGQRSECITQMPSDLGVTDFGFLPRDRYPLVAVLTLAKVEDRDVYDIVVSVTVLHVPDDKYRLSARILFHVLLTADGNMFDLKPLFMSTDGTSPTPTEEEVKPHEEEPKDEEVESDTEGAWPGTVGRDCVVCQNAAVNRVLLPCRHACVCDECVWRFQHCPMCRAFVCESFTLSPPTTTPPVPRGGAYNTDMHSTAF</sequence>
<evidence type="ECO:0000256" key="3">
    <source>
        <dbReference type="ARBA" id="ARBA00022833"/>
    </source>
</evidence>
<reference evidence="9" key="2">
    <citation type="submission" date="2025-08" db="UniProtKB">
        <authorList>
            <consortium name="RefSeq"/>
        </authorList>
    </citation>
    <scope>IDENTIFICATION</scope>
    <source>
        <tissue evidence="9">Blood</tissue>
    </source>
</reference>
<protein>
    <submittedName>
        <fullName evidence="9">Cell growth regulator with RING finger domain protein 1</fullName>
    </submittedName>
</protein>